<protein>
    <submittedName>
        <fullName evidence="6">4Fe-4S dicluster domain-containing protein</fullName>
    </submittedName>
</protein>
<keyword evidence="3" id="KW-0411">Iron-sulfur</keyword>
<dbReference type="RefSeq" id="WP_118939606.1">
    <property type="nucleotide sequence ID" value="NZ_JAHOFI010000006.1"/>
</dbReference>
<dbReference type="InterPro" id="IPR017900">
    <property type="entry name" value="4Fe4S_Fe_S_CS"/>
</dbReference>
<dbReference type="GO" id="GO:0051536">
    <property type="term" value="F:iron-sulfur cluster binding"/>
    <property type="evidence" value="ECO:0007669"/>
    <property type="project" value="UniProtKB-KW"/>
</dbReference>
<dbReference type="Proteomes" id="UP000431177">
    <property type="component" value="Unassembled WGS sequence"/>
</dbReference>
<dbReference type="AlphaFoldDB" id="A0A414L1E9"/>
<dbReference type="GO" id="GO:0046872">
    <property type="term" value="F:metal ion binding"/>
    <property type="evidence" value="ECO:0007669"/>
    <property type="project" value="UniProtKB-KW"/>
</dbReference>
<evidence type="ECO:0000313" key="5">
    <source>
        <dbReference type="EMBL" id="KAB5278825.1"/>
    </source>
</evidence>
<keyword evidence="1" id="KW-0479">Metal-binding</keyword>
<evidence type="ECO:0000313" key="7">
    <source>
        <dbReference type="Proteomes" id="UP000431177"/>
    </source>
</evidence>
<organism evidence="6 7">
    <name type="scientific">Bacteroides stercoris</name>
    <dbReference type="NCBI Taxonomy" id="46506"/>
    <lineage>
        <taxon>Bacteria</taxon>
        <taxon>Pseudomonadati</taxon>
        <taxon>Bacteroidota</taxon>
        <taxon>Bacteroidia</taxon>
        <taxon>Bacteroidales</taxon>
        <taxon>Bacteroidaceae</taxon>
        <taxon>Bacteroides</taxon>
    </lineage>
</organism>
<keyword evidence="2" id="KW-0408">Iron</keyword>
<dbReference type="EMBL" id="WCLP01000076">
    <property type="protein sequence ID" value="KAB5278825.1"/>
    <property type="molecule type" value="Genomic_DNA"/>
</dbReference>
<gene>
    <name evidence="6" type="ORF">F9950_04925</name>
    <name evidence="5" type="ORF">F9962_17640</name>
</gene>
<comment type="caution">
    <text evidence="6">The sequence shown here is derived from an EMBL/GenBank/DDBJ whole genome shotgun (WGS) entry which is preliminary data.</text>
</comment>
<feature type="domain" description="4Fe-4S ferredoxin-type" evidence="4">
    <location>
        <begin position="35"/>
        <end position="65"/>
    </location>
</feature>
<dbReference type="SUPFAM" id="SSF54862">
    <property type="entry name" value="4Fe-4S ferredoxins"/>
    <property type="match status" value="1"/>
</dbReference>
<evidence type="ECO:0000256" key="1">
    <source>
        <dbReference type="ARBA" id="ARBA00022723"/>
    </source>
</evidence>
<dbReference type="PANTHER" id="PTHR43193:SF2">
    <property type="entry name" value="POLYFERREDOXIN PROTEIN FWDF"/>
    <property type="match status" value="1"/>
</dbReference>
<dbReference type="Proteomes" id="UP000440773">
    <property type="component" value="Unassembled WGS sequence"/>
</dbReference>
<evidence type="ECO:0000313" key="6">
    <source>
        <dbReference type="EMBL" id="KAB5329546.1"/>
    </source>
</evidence>
<dbReference type="InterPro" id="IPR052977">
    <property type="entry name" value="Polyferredoxin-like_ET"/>
</dbReference>
<dbReference type="PROSITE" id="PS51379">
    <property type="entry name" value="4FE4S_FER_2"/>
    <property type="match status" value="2"/>
</dbReference>
<dbReference type="PROSITE" id="PS00198">
    <property type="entry name" value="4FE4S_FER_1"/>
    <property type="match status" value="2"/>
</dbReference>
<evidence type="ECO:0000313" key="8">
    <source>
        <dbReference type="Proteomes" id="UP000440773"/>
    </source>
</evidence>
<dbReference type="InterPro" id="IPR017896">
    <property type="entry name" value="4Fe4S_Fe-S-bd"/>
</dbReference>
<evidence type="ECO:0000259" key="4">
    <source>
        <dbReference type="PROSITE" id="PS51379"/>
    </source>
</evidence>
<feature type="domain" description="4Fe-4S ferredoxin-type" evidence="4">
    <location>
        <begin position="1"/>
        <end position="30"/>
    </location>
</feature>
<dbReference type="InterPro" id="IPR007525">
    <property type="entry name" value="FrhB_FdhB_C"/>
</dbReference>
<dbReference type="InterPro" id="IPR007516">
    <property type="entry name" value="Co_F420_Hydgase/DH_bsu_N"/>
</dbReference>
<dbReference type="Pfam" id="PF12838">
    <property type="entry name" value="Fer4_7"/>
    <property type="match status" value="1"/>
</dbReference>
<proteinExistence type="predicted"/>
<dbReference type="PANTHER" id="PTHR43193">
    <property type="match status" value="1"/>
</dbReference>
<sequence length="401" mass="45567">MINILDKQDCCGCSACIQVCPKQCITMLEDKEGFLYPQVNTYDCIDCHLCEKVCPVLHSGKPRKPLNVYAAKNKDEKIRLQSSSGGVFSSLAEAIINAGGVVFGAKFDEEWKVVHGYTETKDGIADFRGSKYVQSWMGDNFSKVKYFLDNGRKVLFSGTPCQVAGLKRFLRKPYENLLTVDFICHGVPSPKVWRMYLKELLENHSVSSNPMSKKSVSIENISFRDKRLGWKKFSCVFMLSISDENGEKKTISLSEMFSENTYMKGFLENLYLRPACHHCPVKCLSSGSDITIADFWGMDKVLCDKDDDLGYSVMLLNNVNASFKLIAKLDITEIGYEDILRYNSPLEKSAVPDINRNYFFINLDNKSLSLLIPHALRRRHLLKLIYRIRNKIKTLIDSVGK</sequence>
<name>A0A414L1E9_BACSE</name>
<dbReference type="Gene3D" id="3.30.70.20">
    <property type="match status" value="1"/>
</dbReference>
<reference evidence="7 8" key="1">
    <citation type="journal article" date="2019" name="Nat. Med.">
        <title>A library of human gut bacterial isolates paired with longitudinal multiomics data enables mechanistic microbiome research.</title>
        <authorList>
            <person name="Poyet M."/>
            <person name="Groussin M."/>
            <person name="Gibbons S.M."/>
            <person name="Avila-Pacheco J."/>
            <person name="Jiang X."/>
            <person name="Kearney S.M."/>
            <person name="Perrotta A.R."/>
            <person name="Berdy B."/>
            <person name="Zhao S."/>
            <person name="Lieberman T.D."/>
            <person name="Swanson P.K."/>
            <person name="Smith M."/>
            <person name="Roesemann S."/>
            <person name="Alexander J.E."/>
            <person name="Rich S.A."/>
            <person name="Livny J."/>
            <person name="Vlamakis H."/>
            <person name="Clish C."/>
            <person name="Bullock K."/>
            <person name="Deik A."/>
            <person name="Scott J."/>
            <person name="Pierce K.A."/>
            <person name="Xavier R.J."/>
            <person name="Alm E.J."/>
        </authorList>
    </citation>
    <scope>NUCLEOTIDE SEQUENCE [LARGE SCALE GENOMIC DNA]</scope>
    <source>
        <strain evidence="5 8">BIOML-A17</strain>
        <strain evidence="6 7">BIOML-A2</strain>
    </source>
</reference>
<dbReference type="EMBL" id="WCLA01000006">
    <property type="protein sequence ID" value="KAB5329546.1"/>
    <property type="molecule type" value="Genomic_DNA"/>
</dbReference>
<evidence type="ECO:0000256" key="2">
    <source>
        <dbReference type="ARBA" id="ARBA00023004"/>
    </source>
</evidence>
<dbReference type="Pfam" id="PF04432">
    <property type="entry name" value="FrhB_FdhB_C"/>
    <property type="match status" value="1"/>
</dbReference>
<dbReference type="Pfam" id="PF04422">
    <property type="entry name" value="FrhB_FdhB_N"/>
    <property type="match status" value="1"/>
</dbReference>
<accession>A0A414L1E9</accession>
<evidence type="ECO:0000256" key="3">
    <source>
        <dbReference type="ARBA" id="ARBA00023014"/>
    </source>
</evidence>